<evidence type="ECO:0000313" key="1">
    <source>
        <dbReference type="EMBL" id="KAF5867560.1"/>
    </source>
</evidence>
<dbReference type="GeneID" id="59264558"/>
<dbReference type="AlphaFoldDB" id="A0A8H6AHW4"/>
<dbReference type="EMBL" id="JABFCT010000028">
    <property type="protein sequence ID" value="KAF5867560.1"/>
    <property type="molecule type" value="Genomic_DNA"/>
</dbReference>
<proteinExistence type="predicted"/>
<comment type="caution">
    <text evidence="1">The sequence shown here is derived from an EMBL/GenBank/DDBJ whole genome shotgun (WGS) entry which is preliminary data.</text>
</comment>
<dbReference type="RefSeq" id="XP_037186509.1">
    <property type="nucleotide sequence ID" value="XM_037340866.1"/>
</dbReference>
<reference evidence="1 2" key="1">
    <citation type="journal article" date="2020" name="Phytopathology">
        <title>A high-quality genome resource of Botrytis fragariae, a new and rapidly spreading fungal pathogen causing strawberry gray mold in the U.S.A.</title>
        <authorList>
            <person name="Wu Y."/>
            <person name="Saski C.A."/>
            <person name="Schnabel G."/>
            <person name="Xiao S."/>
            <person name="Hu M."/>
        </authorList>
    </citation>
    <scope>NUCLEOTIDE SEQUENCE [LARGE SCALE GENOMIC DNA]</scope>
    <source>
        <strain evidence="1 2">BVB16</strain>
    </source>
</reference>
<protein>
    <submittedName>
        <fullName evidence="1">Uncharacterized protein</fullName>
    </submittedName>
</protein>
<keyword evidence="2" id="KW-1185">Reference proteome</keyword>
<gene>
    <name evidence="1" type="ORF">Bfra_010535</name>
</gene>
<evidence type="ECO:0000313" key="2">
    <source>
        <dbReference type="Proteomes" id="UP000531561"/>
    </source>
</evidence>
<organism evidence="1 2">
    <name type="scientific">Botrytis fragariae</name>
    <dbReference type="NCBI Taxonomy" id="1964551"/>
    <lineage>
        <taxon>Eukaryota</taxon>
        <taxon>Fungi</taxon>
        <taxon>Dikarya</taxon>
        <taxon>Ascomycota</taxon>
        <taxon>Pezizomycotina</taxon>
        <taxon>Leotiomycetes</taxon>
        <taxon>Helotiales</taxon>
        <taxon>Sclerotiniaceae</taxon>
        <taxon>Botrytis</taxon>
    </lineage>
</organism>
<name>A0A8H6AHW4_9HELO</name>
<sequence>MNQEMKWKEVADAIALLMMKLPRMKQILNKSMSTDFEYLRKPAEYLGSRGARALGANTLLLIRAIRLVLPLNDKQQVRIVKVHGKTLGNTSHPDPQIVLWHCNYEFLDAGITLVTLA</sequence>
<dbReference type="Proteomes" id="UP000531561">
    <property type="component" value="Unassembled WGS sequence"/>
</dbReference>
<dbReference type="OrthoDB" id="3477286at2759"/>
<accession>A0A8H6AHW4</accession>